<evidence type="ECO:0000313" key="4">
    <source>
        <dbReference type="Proteomes" id="UP000198881"/>
    </source>
</evidence>
<dbReference type="RefSeq" id="WP_091698048.1">
    <property type="nucleotide sequence ID" value="NZ_FPCG01000008.1"/>
</dbReference>
<dbReference type="SUPFAM" id="SSF53756">
    <property type="entry name" value="UDP-Glycosyltransferase/glycogen phosphorylase"/>
    <property type="match status" value="1"/>
</dbReference>
<dbReference type="InterPro" id="IPR055259">
    <property type="entry name" value="YkvP/CgeB_Glyco_trans-like"/>
</dbReference>
<proteinExistence type="predicted"/>
<feature type="region of interest" description="Disordered" evidence="1">
    <location>
        <begin position="315"/>
        <end position="339"/>
    </location>
</feature>
<sequence>MTARRPRLLLVSPVFHGYHRSIAAGFEQIGYEVVTHCYDHYSTVPMKLRNKVALELPEKVGVDRTGERRRWDTARALRALTEARPDRLLVIKGDSLGQAFWEAALALGIPVMLWLYDDLHRHDYSMEFLRSVGPVISYARSGAAELSAHGVNAHYLPNGFDPNLTAPTMRRSGEIVFVGSRYPNRVDLMEALVDAGLPVRAYGRQWSHHPVDRLRTWEVARPRVPAERDIPLEDAYRVQAEAAAAINIHGLQAGLAMRTFEVPGMGGLQLIDRPDVAEFYEPGHEVLVFEGTEELIELSRRVISEPAWGEQIREAGQRRSEQEHTFAHRAQTADRWWDR</sequence>
<dbReference type="Pfam" id="PF13524">
    <property type="entry name" value="Glyco_trans_1_2"/>
    <property type="match status" value="1"/>
</dbReference>
<feature type="domain" description="Spore protein YkvP/CgeB glycosyl transferase-like" evidence="2">
    <location>
        <begin position="187"/>
        <end position="332"/>
    </location>
</feature>
<reference evidence="3 4" key="1">
    <citation type="submission" date="2016-10" db="EMBL/GenBank/DDBJ databases">
        <authorList>
            <person name="de Groot N.N."/>
        </authorList>
    </citation>
    <scope>NUCLEOTIDE SEQUENCE [LARGE SCALE GENOMIC DNA]</scope>
    <source>
        <strain evidence="3 4">CGMCC 1.7054</strain>
    </source>
</reference>
<gene>
    <name evidence="3" type="ORF">SAMN04487966_10877</name>
</gene>
<dbReference type="OrthoDB" id="5165900at2"/>
<keyword evidence="4" id="KW-1185">Reference proteome</keyword>
<dbReference type="AlphaFoldDB" id="A0A1I7MPB8"/>
<organism evidence="3 4">
    <name type="scientific">Micrococcus terreus</name>
    <dbReference type="NCBI Taxonomy" id="574650"/>
    <lineage>
        <taxon>Bacteria</taxon>
        <taxon>Bacillati</taxon>
        <taxon>Actinomycetota</taxon>
        <taxon>Actinomycetes</taxon>
        <taxon>Micrococcales</taxon>
        <taxon>Micrococcaceae</taxon>
        <taxon>Micrococcus</taxon>
    </lineage>
</organism>
<dbReference type="Proteomes" id="UP000198881">
    <property type="component" value="Unassembled WGS sequence"/>
</dbReference>
<name>A0A1I7MPB8_9MICC</name>
<evidence type="ECO:0000313" key="3">
    <source>
        <dbReference type="EMBL" id="SFV23751.1"/>
    </source>
</evidence>
<protein>
    <submittedName>
        <fullName evidence="3">Spore maturation protein CgeB</fullName>
    </submittedName>
</protein>
<evidence type="ECO:0000259" key="2">
    <source>
        <dbReference type="Pfam" id="PF13524"/>
    </source>
</evidence>
<dbReference type="EMBL" id="FPCG01000008">
    <property type="protein sequence ID" value="SFV23751.1"/>
    <property type="molecule type" value="Genomic_DNA"/>
</dbReference>
<dbReference type="STRING" id="574650.SAMN04487966_10877"/>
<accession>A0A1I7MPB8</accession>
<evidence type="ECO:0000256" key="1">
    <source>
        <dbReference type="SAM" id="MobiDB-lite"/>
    </source>
</evidence>